<evidence type="ECO:0000313" key="2">
    <source>
        <dbReference type="EMBL" id="OUS44903.1"/>
    </source>
</evidence>
<name>A0A1Y5IA14_OSTTA</name>
<dbReference type="AlphaFoldDB" id="A0A1Y5IA14"/>
<sequence>MSNDDEDTGLRVVDEVPRIVGAVAVSGETRPLASCRSDSSRTRAANRDPLPLFCRNKRRRPASELVDGNPSSDAKSLNASLDRTLDAPSLPPALNALNARCSIAPRIRPVRARDVQPTSSAASTLARRDERARTLESFTLAASSSVERSNRDPHTLTHVLSSIPTAHALDRAARVARASIECSTISQK</sequence>
<proteinExistence type="predicted"/>
<reference evidence="2" key="1">
    <citation type="submission" date="2017-04" db="EMBL/GenBank/DDBJ databases">
        <title>Population genomics of picophytoplankton unveils novel chromosome hypervariability.</title>
        <authorList>
            <consortium name="DOE Joint Genome Institute"/>
            <person name="Blanc-Mathieu R."/>
            <person name="Krasovec M."/>
            <person name="Hebrard M."/>
            <person name="Yau S."/>
            <person name="Desgranges E."/>
            <person name="Martin J."/>
            <person name="Schackwitz W."/>
            <person name="Kuo A."/>
            <person name="Salin G."/>
            <person name="Donnadieu C."/>
            <person name="Desdevises Y."/>
            <person name="Sanchez-Ferandin S."/>
            <person name="Moreau H."/>
            <person name="Rivals E."/>
            <person name="Grigoriev I.V."/>
            <person name="Grimsley N."/>
            <person name="Eyre-Walker A."/>
            <person name="Piganeau G."/>
        </authorList>
    </citation>
    <scope>NUCLEOTIDE SEQUENCE [LARGE SCALE GENOMIC DNA]</scope>
    <source>
        <strain evidence="2">RCC 1115</strain>
    </source>
</reference>
<dbReference type="EMBL" id="KZ155795">
    <property type="protein sequence ID" value="OUS44903.1"/>
    <property type="molecule type" value="Genomic_DNA"/>
</dbReference>
<evidence type="ECO:0000256" key="1">
    <source>
        <dbReference type="SAM" id="MobiDB-lite"/>
    </source>
</evidence>
<organism evidence="2">
    <name type="scientific">Ostreococcus tauri</name>
    <name type="common">Marine green alga</name>
    <dbReference type="NCBI Taxonomy" id="70448"/>
    <lineage>
        <taxon>Eukaryota</taxon>
        <taxon>Viridiplantae</taxon>
        <taxon>Chlorophyta</taxon>
        <taxon>Mamiellophyceae</taxon>
        <taxon>Mamiellales</taxon>
        <taxon>Bathycoccaceae</taxon>
        <taxon>Ostreococcus</taxon>
    </lineage>
</organism>
<dbReference type="Proteomes" id="UP000195557">
    <property type="component" value="Unassembled WGS sequence"/>
</dbReference>
<gene>
    <name evidence="2" type="ORF">BE221DRAFT_171414</name>
</gene>
<feature type="region of interest" description="Disordered" evidence="1">
    <location>
        <begin position="27"/>
        <end position="48"/>
    </location>
</feature>
<accession>A0A1Y5IA14</accession>
<protein>
    <submittedName>
        <fullName evidence="2">Uncharacterized protein</fullName>
    </submittedName>
</protein>